<protein>
    <submittedName>
        <fullName evidence="1">Uncharacterized protein</fullName>
    </submittedName>
</protein>
<gene>
    <name evidence="1" type="ORF">HBE96_05870</name>
</gene>
<dbReference type="EMBL" id="JABBNI010000011">
    <property type="protein sequence ID" value="NMM62219.1"/>
    <property type="molecule type" value="Genomic_DNA"/>
</dbReference>
<reference evidence="1 2" key="2">
    <citation type="submission" date="2020-06" db="EMBL/GenBank/DDBJ databases">
        <title>Complete Genome Sequence of Clostridium muelleri sp. nov. P21T, an Acid-Alcohol Producing Acetogen Isolated from Old Hay.</title>
        <authorList>
            <person name="Duncan K.E."/>
            <person name="Tanner R.S."/>
        </authorList>
    </citation>
    <scope>NUCLEOTIDE SEQUENCE [LARGE SCALE GENOMIC DNA]</scope>
    <source>
        <strain evidence="1 2">P21</strain>
    </source>
</reference>
<dbReference type="RefSeq" id="WP_169296827.1">
    <property type="nucleotide sequence ID" value="NZ_JABBNI010000011.1"/>
</dbReference>
<sequence>MLILNLLFYMVYWKYFICDFKTGGRRKREYKLYVYGLRGIFYNRIFIITIVNKQDIIQGLTEKLDIGVEDMKENIKLEIMLGRILFMKYLVEYMLILKKLNLKETKITIIHFK</sequence>
<evidence type="ECO:0000313" key="1">
    <source>
        <dbReference type="EMBL" id="NMM62219.1"/>
    </source>
</evidence>
<dbReference type="AlphaFoldDB" id="A0A7Y0HLR6"/>
<proteinExistence type="predicted"/>
<organism evidence="1 2">
    <name type="scientific">Clostridium muellerianum</name>
    <dbReference type="NCBI Taxonomy" id="2716538"/>
    <lineage>
        <taxon>Bacteria</taxon>
        <taxon>Bacillati</taxon>
        <taxon>Bacillota</taxon>
        <taxon>Clostridia</taxon>
        <taxon>Eubacteriales</taxon>
        <taxon>Clostridiaceae</taxon>
        <taxon>Clostridium</taxon>
    </lineage>
</organism>
<accession>A0A7Y0HLR6</accession>
<dbReference type="Proteomes" id="UP000537131">
    <property type="component" value="Unassembled WGS sequence"/>
</dbReference>
<keyword evidence="2" id="KW-1185">Reference proteome</keyword>
<name>A0A7Y0HLR6_9CLOT</name>
<comment type="caution">
    <text evidence="1">The sequence shown here is derived from an EMBL/GenBank/DDBJ whole genome shotgun (WGS) entry which is preliminary data.</text>
</comment>
<evidence type="ECO:0000313" key="2">
    <source>
        <dbReference type="Proteomes" id="UP000537131"/>
    </source>
</evidence>
<reference evidence="1 2" key="1">
    <citation type="submission" date="2020-04" db="EMBL/GenBank/DDBJ databases">
        <authorList>
            <person name="Doyle D.A."/>
        </authorList>
    </citation>
    <scope>NUCLEOTIDE SEQUENCE [LARGE SCALE GENOMIC DNA]</scope>
    <source>
        <strain evidence="1 2">P21</strain>
    </source>
</reference>